<proteinExistence type="predicted"/>
<dbReference type="PROSITE" id="PS50297">
    <property type="entry name" value="ANK_REP_REGION"/>
    <property type="match status" value="1"/>
</dbReference>
<evidence type="ECO:0000256" key="1">
    <source>
        <dbReference type="ARBA" id="ARBA00022737"/>
    </source>
</evidence>
<dbReference type="InterPro" id="IPR002110">
    <property type="entry name" value="Ankyrin_rpt"/>
</dbReference>
<reference evidence="4" key="1">
    <citation type="submission" date="2022-11" db="EMBL/GenBank/DDBJ databases">
        <authorList>
            <person name="Petersen C."/>
        </authorList>
    </citation>
    <scope>NUCLEOTIDE SEQUENCE</scope>
    <source>
        <strain evidence="4">IBT 21917</strain>
    </source>
</reference>
<dbReference type="AlphaFoldDB" id="A0A9W9LQG1"/>
<reference evidence="4" key="2">
    <citation type="journal article" date="2023" name="IMA Fungus">
        <title>Comparative genomic study of the Penicillium genus elucidates a diverse pangenome and 15 lateral gene transfer events.</title>
        <authorList>
            <person name="Petersen C."/>
            <person name="Sorensen T."/>
            <person name="Nielsen M.R."/>
            <person name="Sondergaard T.E."/>
            <person name="Sorensen J.L."/>
            <person name="Fitzpatrick D.A."/>
            <person name="Frisvad J.C."/>
            <person name="Nielsen K.L."/>
        </authorList>
    </citation>
    <scope>NUCLEOTIDE SEQUENCE</scope>
    <source>
        <strain evidence="4">IBT 21917</strain>
    </source>
</reference>
<evidence type="ECO:0000256" key="3">
    <source>
        <dbReference type="PROSITE-ProRule" id="PRU00023"/>
    </source>
</evidence>
<dbReference type="SMART" id="SM00248">
    <property type="entry name" value="ANK"/>
    <property type="match status" value="3"/>
</dbReference>
<dbReference type="SUPFAM" id="SSF48403">
    <property type="entry name" value="Ankyrin repeat"/>
    <property type="match status" value="1"/>
</dbReference>
<dbReference type="PANTHER" id="PTHR24198:SF165">
    <property type="entry name" value="ANKYRIN REPEAT-CONTAINING PROTEIN-RELATED"/>
    <property type="match status" value="1"/>
</dbReference>
<dbReference type="Pfam" id="PF13606">
    <property type="entry name" value="Ank_3"/>
    <property type="match status" value="1"/>
</dbReference>
<evidence type="ECO:0000313" key="5">
    <source>
        <dbReference type="Proteomes" id="UP001146351"/>
    </source>
</evidence>
<keyword evidence="5" id="KW-1185">Reference proteome</keyword>
<feature type="repeat" description="ANK" evidence="3">
    <location>
        <begin position="279"/>
        <end position="311"/>
    </location>
</feature>
<evidence type="ECO:0000313" key="4">
    <source>
        <dbReference type="EMBL" id="KAJ5172107.1"/>
    </source>
</evidence>
<keyword evidence="2 3" id="KW-0040">ANK repeat</keyword>
<dbReference type="PANTHER" id="PTHR24198">
    <property type="entry name" value="ANKYRIN REPEAT AND PROTEIN KINASE DOMAIN-CONTAINING PROTEIN"/>
    <property type="match status" value="1"/>
</dbReference>
<protein>
    <submittedName>
        <fullName evidence="4">Ankyrin</fullName>
    </submittedName>
</protein>
<dbReference type="InterPro" id="IPR036770">
    <property type="entry name" value="Ankyrin_rpt-contain_sf"/>
</dbReference>
<comment type="caution">
    <text evidence="4">The sequence shown here is derived from an EMBL/GenBank/DDBJ whole genome shotgun (WGS) entry which is preliminary data.</text>
</comment>
<accession>A0A9W9LQG1</accession>
<dbReference type="Gene3D" id="1.25.40.20">
    <property type="entry name" value="Ankyrin repeat-containing domain"/>
    <property type="match status" value="1"/>
</dbReference>
<keyword evidence="1" id="KW-0677">Repeat</keyword>
<dbReference type="Pfam" id="PF13637">
    <property type="entry name" value="Ank_4"/>
    <property type="match status" value="1"/>
</dbReference>
<gene>
    <name evidence="4" type="ORF">N7492_004700</name>
</gene>
<organism evidence="4 5">
    <name type="scientific">Penicillium capsulatum</name>
    <dbReference type="NCBI Taxonomy" id="69766"/>
    <lineage>
        <taxon>Eukaryota</taxon>
        <taxon>Fungi</taxon>
        <taxon>Dikarya</taxon>
        <taxon>Ascomycota</taxon>
        <taxon>Pezizomycotina</taxon>
        <taxon>Eurotiomycetes</taxon>
        <taxon>Eurotiomycetidae</taxon>
        <taxon>Eurotiales</taxon>
        <taxon>Aspergillaceae</taxon>
        <taxon>Penicillium</taxon>
    </lineage>
</organism>
<dbReference type="Proteomes" id="UP001146351">
    <property type="component" value="Unassembled WGS sequence"/>
</dbReference>
<dbReference type="EMBL" id="JAPQKO010000003">
    <property type="protein sequence ID" value="KAJ5172107.1"/>
    <property type="molecule type" value="Genomic_DNA"/>
</dbReference>
<dbReference type="PROSITE" id="PS50088">
    <property type="entry name" value="ANK_REPEAT"/>
    <property type="match status" value="1"/>
</dbReference>
<evidence type="ECO:0000256" key="2">
    <source>
        <dbReference type="ARBA" id="ARBA00023043"/>
    </source>
</evidence>
<dbReference type="OrthoDB" id="426293at2759"/>
<sequence>MTQNRAESRNESQTSSHMLPSSPFHFVVAECDGASRKALFEQMKIAAHDGNLAQLQDQLTQWDTECFNGVLAARKDHLWYRPTVMQEFEIFNEVNHPQEQTKHVPTSWHILNELLVAASRGGQTAVARFLIEERRCSVTSTAVEQAMTAKAFDTLELFREHGWNINSPIRNNLCPILRQVVHNEDQVRWCLEHGADPNARNKSKTMDVRSYAALIAPFNVLLLLHSHGANFRDCNSLHCAARSGRLDVMQWLMDEQRFPINQRELEYDSVLFEDRVSNKLGTALHAAVERDSIKAARFLLERGIDVNMPDSVGDTALRRAQQHGRSEMIALLEAL</sequence>
<name>A0A9W9LQG1_9EURO</name>